<reference evidence="6" key="1">
    <citation type="submission" date="2019-09" db="EMBL/GenBank/DDBJ databases">
        <authorList>
            <person name="Zhang L."/>
        </authorList>
    </citation>
    <scope>NUCLEOTIDE SEQUENCE</scope>
</reference>
<gene>
    <name evidence="6" type="ORF">NYM_LOCUS21474</name>
</gene>
<sequence>MGKSLKRTQIKELGAKATAAVGGGGIILAITAKNITMEGFCICNCGFHDSAPLNPKERFVYIWGNCETQCPGQCT</sequence>
<comment type="subcellular location">
    <subcellularLocation>
        <location evidence="1">Secreted</location>
        <location evidence="1">Extracellular space</location>
        <location evidence="1">Apoplast</location>
    </subcellularLocation>
</comment>
<evidence type="ECO:0000256" key="1">
    <source>
        <dbReference type="ARBA" id="ARBA00004271"/>
    </source>
</evidence>
<keyword evidence="2" id="KW-0052">Apoplast</keyword>
<dbReference type="PANTHER" id="PTHR31279:SF54">
    <property type="entry name" value="PROTEIN EXORDIUM-RELATED"/>
    <property type="match status" value="1"/>
</dbReference>
<evidence type="ECO:0000256" key="5">
    <source>
        <dbReference type="ARBA" id="ARBA00023591"/>
    </source>
</evidence>
<dbReference type="InterPro" id="IPR006766">
    <property type="entry name" value="EXORDIUM-like"/>
</dbReference>
<name>A0A5K1EDV0_9MAGN</name>
<dbReference type="Gramene" id="NC6G0154630.1">
    <property type="protein sequence ID" value="NC6G0154630.1:cds"/>
    <property type="gene ID" value="NC6G0154630"/>
</dbReference>
<organism evidence="6">
    <name type="scientific">Nymphaea colorata</name>
    <name type="common">pocket water lily</name>
    <dbReference type="NCBI Taxonomy" id="210225"/>
    <lineage>
        <taxon>Eukaryota</taxon>
        <taxon>Viridiplantae</taxon>
        <taxon>Streptophyta</taxon>
        <taxon>Embryophyta</taxon>
        <taxon>Tracheophyta</taxon>
        <taxon>Spermatophyta</taxon>
        <taxon>Magnoliopsida</taxon>
        <taxon>Nymphaeales</taxon>
        <taxon>Nymphaeaceae</taxon>
        <taxon>Nymphaea</taxon>
    </lineage>
</organism>
<evidence type="ECO:0000313" key="6">
    <source>
        <dbReference type="EMBL" id="VVW49183.1"/>
    </source>
</evidence>
<evidence type="ECO:0000256" key="2">
    <source>
        <dbReference type="ARBA" id="ARBA00022523"/>
    </source>
</evidence>
<accession>A0A5K1EDV0</accession>
<dbReference type="PANTHER" id="PTHR31279">
    <property type="entry name" value="PROTEIN EXORDIUM-LIKE 5"/>
    <property type="match status" value="1"/>
</dbReference>
<dbReference type="AlphaFoldDB" id="A0A5K1EDV0"/>
<keyword evidence="3" id="KW-0964">Secreted</keyword>
<evidence type="ECO:0000256" key="4">
    <source>
        <dbReference type="ARBA" id="ARBA00022729"/>
    </source>
</evidence>
<dbReference type="EMBL" id="LR721784">
    <property type="protein sequence ID" value="VVW49183.1"/>
    <property type="molecule type" value="Genomic_DNA"/>
</dbReference>
<keyword evidence="4" id="KW-0732">Signal</keyword>
<dbReference type="GO" id="GO:0048046">
    <property type="term" value="C:apoplast"/>
    <property type="evidence" value="ECO:0007669"/>
    <property type="project" value="UniProtKB-SubCell"/>
</dbReference>
<proteinExistence type="inferred from homology"/>
<protein>
    <submittedName>
        <fullName evidence="6">Uncharacterized protein</fullName>
    </submittedName>
</protein>
<dbReference type="Pfam" id="PF04674">
    <property type="entry name" value="Phi_1"/>
    <property type="match status" value="1"/>
</dbReference>
<evidence type="ECO:0000256" key="3">
    <source>
        <dbReference type="ARBA" id="ARBA00022525"/>
    </source>
</evidence>
<comment type="similarity">
    <text evidence="5">Belongs to the EXORDIUM family.</text>
</comment>